<accession>A0A5J9TFS9</accession>
<comment type="caution">
    <text evidence="2">The sequence shown here is derived from an EMBL/GenBank/DDBJ whole genome shotgun (WGS) entry which is preliminary data.</text>
</comment>
<evidence type="ECO:0000256" key="1">
    <source>
        <dbReference type="SAM" id="MobiDB-lite"/>
    </source>
</evidence>
<feature type="region of interest" description="Disordered" evidence="1">
    <location>
        <begin position="204"/>
        <end position="238"/>
    </location>
</feature>
<sequence>MPYSPLSYYHYTDSGVAPQSGTKPSSTSLQKPYPLPLQGSPHLAMASLAILLLLARISSSIAISSNYISRTSEQQVIATVAPVIIPDVDGQSGQPFLTSPSGSYAAYLRRAVDSAAGLAGDTCYVQVQRAGGGGDSVWESDCTPVGGADACDLAFSPVGLEIFAGGHSLWDTGLDADPGTLSLDDGGDLSIVGKDGVTVWRASGEPWTGQQCGSPLPTSSSVDALPPPSTTSTKLVTPPAAATLAAAGTGRTDFSFGDELAPPPADTLPAPDLPATPPVDTVPEQPLAPPPADASPDMSLPPPPAYPFPDSPDQPLLAPPPADISPDQPLAPPPVDVSPDQPLYSSPPPALPPFGIPFAPPTGTAPDTPLPGAATPPYGEPGSEGGGPFSAPPPVGLPTQHGSPHHDLPVGASPPLPVPDTLAPSGHGAGGAGLPFGQGQVQQGQGVFGQQPQLLDGAGHPLEDSSGGRRPSRVAMCAVLAALVILCFGF</sequence>
<protein>
    <submittedName>
        <fullName evidence="2">Uncharacterized protein</fullName>
    </submittedName>
</protein>
<feature type="compositionally biased region" description="Pro residues" evidence="1">
    <location>
        <begin position="261"/>
        <end position="277"/>
    </location>
</feature>
<gene>
    <name evidence="2" type="ORF">EJB05_43676</name>
</gene>
<dbReference type="Gramene" id="TVU10165">
    <property type="protein sequence ID" value="TVU10165"/>
    <property type="gene ID" value="EJB05_43676"/>
</dbReference>
<reference evidence="2 3" key="1">
    <citation type="journal article" date="2019" name="Sci. Rep.">
        <title>A high-quality genome of Eragrostis curvula grass provides insights into Poaceae evolution and supports new strategies to enhance forage quality.</title>
        <authorList>
            <person name="Carballo J."/>
            <person name="Santos B.A.C.M."/>
            <person name="Zappacosta D."/>
            <person name="Garbus I."/>
            <person name="Selva J.P."/>
            <person name="Gallo C.A."/>
            <person name="Diaz A."/>
            <person name="Albertini E."/>
            <person name="Caccamo M."/>
            <person name="Echenique V."/>
        </authorList>
    </citation>
    <scope>NUCLEOTIDE SEQUENCE [LARGE SCALE GENOMIC DNA]</scope>
    <source>
        <strain evidence="3">cv. Victoria</strain>
        <tissue evidence="2">Leaf</tissue>
    </source>
</reference>
<evidence type="ECO:0000313" key="3">
    <source>
        <dbReference type="Proteomes" id="UP000324897"/>
    </source>
</evidence>
<feature type="region of interest" description="Disordered" evidence="1">
    <location>
        <begin position="253"/>
        <end position="470"/>
    </location>
</feature>
<dbReference type="OrthoDB" id="687840at2759"/>
<dbReference type="PANTHER" id="PTHR36481">
    <property type="entry name" value="EXPRESSED PROTEIN"/>
    <property type="match status" value="1"/>
</dbReference>
<feature type="compositionally biased region" description="Pro residues" evidence="1">
    <location>
        <begin position="286"/>
        <end position="336"/>
    </location>
</feature>
<name>A0A5J9TFS9_9POAL</name>
<feature type="compositionally biased region" description="Pro residues" evidence="1">
    <location>
        <begin position="345"/>
        <end position="360"/>
    </location>
</feature>
<feature type="compositionally biased region" description="Polar residues" evidence="1">
    <location>
        <begin position="208"/>
        <end position="222"/>
    </location>
</feature>
<keyword evidence="3" id="KW-1185">Reference proteome</keyword>
<feature type="compositionally biased region" description="Low complexity" evidence="1">
    <location>
        <begin position="437"/>
        <end position="454"/>
    </location>
</feature>
<dbReference type="EMBL" id="RWGY01000039">
    <property type="protein sequence ID" value="TVU10165.1"/>
    <property type="molecule type" value="Genomic_DNA"/>
</dbReference>
<dbReference type="Proteomes" id="UP000324897">
    <property type="component" value="Chromosome 3"/>
</dbReference>
<feature type="non-terminal residue" evidence="2">
    <location>
        <position position="1"/>
    </location>
</feature>
<proteinExistence type="predicted"/>
<dbReference type="PANTHER" id="PTHR36481:SF1">
    <property type="entry name" value="OS09G0535400 PROTEIN"/>
    <property type="match status" value="1"/>
</dbReference>
<dbReference type="AlphaFoldDB" id="A0A5J9TFS9"/>
<evidence type="ECO:0000313" key="2">
    <source>
        <dbReference type="EMBL" id="TVU10165.1"/>
    </source>
</evidence>
<feature type="compositionally biased region" description="Gly residues" evidence="1">
    <location>
        <begin position="427"/>
        <end position="436"/>
    </location>
</feature>
<organism evidence="2 3">
    <name type="scientific">Eragrostis curvula</name>
    <name type="common">weeping love grass</name>
    <dbReference type="NCBI Taxonomy" id="38414"/>
    <lineage>
        <taxon>Eukaryota</taxon>
        <taxon>Viridiplantae</taxon>
        <taxon>Streptophyta</taxon>
        <taxon>Embryophyta</taxon>
        <taxon>Tracheophyta</taxon>
        <taxon>Spermatophyta</taxon>
        <taxon>Magnoliopsida</taxon>
        <taxon>Liliopsida</taxon>
        <taxon>Poales</taxon>
        <taxon>Poaceae</taxon>
        <taxon>PACMAD clade</taxon>
        <taxon>Chloridoideae</taxon>
        <taxon>Eragrostideae</taxon>
        <taxon>Eragrostidinae</taxon>
        <taxon>Eragrostis</taxon>
    </lineage>
</organism>